<evidence type="ECO:0008006" key="3">
    <source>
        <dbReference type="Google" id="ProtNLM"/>
    </source>
</evidence>
<evidence type="ECO:0000313" key="2">
    <source>
        <dbReference type="Proteomes" id="UP000593564"/>
    </source>
</evidence>
<dbReference type="AlphaFoldDB" id="A0A7J7FY00"/>
<sequence>MEQSLLEKVTVCSSKKRINQGGGYEKLTFFKKDARNNLNEIKRLQLKGGDDIAMQNCFLKIKSDNSSFFSMIDLNEKVRLKNVFWADAKSRAAWRDFGNVVHAICSFCLSEPPWAIDIARIWINLKGILCKHRITVFIHRKIYQVPEKYILRKWNKNVKRSHMRVRIRYDNCSSKPKDFEETENVHVTSFGVIGTQEGFTLNISISIKNRRTVCNAPNF</sequence>
<accession>A0A7J7FY00</accession>
<evidence type="ECO:0000313" key="1">
    <source>
        <dbReference type="EMBL" id="KAF5933179.1"/>
    </source>
</evidence>
<organism evidence="1 2">
    <name type="scientific">Camellia sinensis</name>
    <name type="common">Tea plant</name>
    <name type="synonym">Thea sinensis</name>
    <dbReference type="NCBI Taxonomy" id="4442"/>
    <lineage>
        <taxon>Eukaryota</taxon>
        <taxon>Viridiplantae</taxon>
        <taxon>Streptophyta</taxon>
        <taxon>Embryophyta</taxon>
        <taxon>Tracheophyta</taxon>
        <taxon>Spermatophyta</taxon>
        <taxon>Magnoliopsida</taxon>
        <taxon>eudicotyledons</taxon>
        <taxon>Gunneridae</taxon>
        <taxon>Pentapetalae</taxon>
        <taxon>asterids</taxon>
        <taxon>Ericales</taxon>
        <taxon>Theaceae</taxon>
        <taxon>Camellia</taxon>
    </lineage>
</organism>
<proteinExistence type="predicted"/>
<gene>
    <name evidence="1" type="ORF">HYC85_029350</name>
</gene>
<dbReference type="EMBL" id="JACBKZ010000014">
    <property type="protein sequence ID" value="KAF5933179.1"/>
    <property type="molecule type" value="Genomic_DNA"/>
</dbReference>
<name>A0A7J7FY00_CAMSI</name>
<dbReference type="Proteomes" id="UP000593564">
    <property type="component" value="Unassembled WGS sequence"/>
</dbReference>
<protein>
    <recommendedName>
        <fullName evidence="3">Protein FAR1-RELATED SEQUENCE</fullName>
    </recommendedName>
</protein>
<dbReference type="PANTHER" id="PTHR47718">
    <property type="entry name" value="OS01G0519700 PROTEIN"/>
    <property type="match status" value="1"/>
</dbReference>
<reference evidence="1 2" key="2">
    <citation type="submission" date="2020-07" db="EMBL/GenBank/DDBJ databases">
        <title>Genome assembly of wild tea tree DASZ reveals pedigree and selection history of tea varieties.</title>
        <authorList>
            <person name="Zhang W."/>
        </authorList>
    </citation>
    <scope>NUCLEOTIDE SEQUENCE [LARGE SCALE GENOMIC DNA]</scope>
    <source>
        <strain evidence="2">cv. G240</strain>
        <tissue evidence="1">Leaf</tissue>
    </source>
</reference>
<reference evidence="2" key="1">
    <citation type="journal article" date="2020" name="Nat. Commun.">
        <title>Genome assembly of wild tea tree DASZ reveals pedigree and selection history of tea varieties.</title>
        <authorList>
            <person name="Zhang W."/>
            <person name="Zhang Y."/>
            <person name="Qiu H."/>
            <person name="Guo Y."/>
            <person name="Wan H."/>
            <person name="Zhang X."/>
            <person name="Scossa F."/>
            <person name="Alseekh S."/>
            <person name="Zhang Q."/>
            <person name="Wang P."/>
            <person name="Xu L."/>
            <person name="Schmidt M.H."/>
            <person name="Jia X."/>
            <person name="Li D."/>
            <person name="Zhu A."/>
            <person name="Guo F."/>
            <person name="Chen W."/>
            <person name="Ni D."/>
            <person name="Usadel B."/>
            <person name="Fernie A.R."/>
            <person name="Wen W."/>
        </authorList>
    </citation>
    <scope>NUCLEOTIDE SEQUENCE [LARGE SCALE GENOMIC DNA]</scope>
    <source>
        <strain evidence="2">cv. G240</strain>
    </source>
</reference>
<dbReference type="PANTHER" id="PTHR47718:SF13">
    <property type="entry name" value="OS09G0290500 PROTEIN"/>
    <property type="match status" value="1"/>
</dbReference>
<comment type="caution">
    <text evidence="1">The sequence shown here is derived from an EMBL/GenBank/DDBJ whole genome shotgun (WGS) entry which is preliminary data.</text>
</comment>
<keyword evidence="2" id="KW-1185">Reference proteome</keyword>